<organism evidence="1 2">
    <name type="scientific">Comamonas resistens</name>
    <dbReference type="NCBI Taxonomy" id="3046670"/>
    <lineage>
        <taxon>Bacteria</taxon>
        <taxon>Pseudomonadati</taxon>
        <taxon>Pseudomonadota</taxon>
        <taxon>Betaproteobacteria</taxon>
        <taxon>Burkholderiales</taxon>
        <taxon>Comamonadaceae</taxon>
        <taxon>Comamonas</taxon>
    </lineage>
</organism>
<reference evidence="1 2" key="1">
    <citation type="submission" date="2023-05" db="EMBL/GenBank/DDBJ databases">
        <authorList>
            <person name="Yin Y."/>
            <person name="Lu Z."/>
        </authorList>
    </citation>
    <scope>NUCLEOTIDE SEQUENCE [LARGE SCALE GENOMIC DNA]</scope>
    <source>
        <strain evidence="1 2">ZM22</strain>
    </source>
</reference>
<dbReference type="Proteomes" id="UP001240697">
    <property type="component" value="Chromosome"/>
</dbReference>
<sequence>MIKVPRLKLNRFGVFCLRVIYKDEYGKRKETLQSLNTKDPRIARVLALQFNLDHELRRSEAMSYKNKASIEELAKRLKSSSRNQTYTIDLQQGVIPPQFQRPEK</sequence>
<name>A0ABY8SJP9_9BURK</name>
<keyword evidence="2" id="KW-1185">Reference proteome</keyword>
<accession>A0ABY8SJP9</accession>
<evidence type="ECO:0008006" key="3">
    <source>
        <dbReference type="Google" id="ProtNLM"/>
    </source>
</evidence>
<evidence type="ECO:0000313" key="2">
    <source>
        <dbReference type="Proteomes" id="UP001240697"/>
    </source>
</evidence>
<evidence type="ECO:0000313" key="1">
    <source>
        <dbReference type="EMBL" id="WHS63340.1"/>
    </source>
</evidence>
<protein>
    <recommendedName>
        <fullName evidence="3">Integrase</fullName>
    </recommendedName>
</protein>
<dbReference type="RefSeq" id="WP_283484580.1">
    <property type="nucleotide sequence ID" value="NZ_CP125947.1"/>
</dbReference>
<proteinExistence type="predicted"/>
<gene>
    <name evidence="1" type="ORF">QMY55_12235</name>
</gene>
<dbReference type="EMBL" id="CP125947">
    <property type="protein sequence ID" value="WHS63340.1"/>
    <property type="molecule type" value="Genomic_DNA"/>
</dbReference>